<dbReference type="GO" id="GO:0016036">
    <property type="term" value="P:cellular response to phosphate starvation"/>
    <property type="evidence" value="ECO:0007669"/>
    <property type="project" value="TreeGrafter"/>
</dbReference>
<dbReference type="Gene3D" id="3.30.565.10">
    <property type="entry name" value="Histidine kinase-like ATPase, C-terminal domain"/>
    <property type="match status" value="1"/>
</dbReference>
<comment type="caution">
    <text evidence="12">The sequence shown here is derived from an EMBL/GenBank/DDBJ whole genome shotgun (WGS) entry which is preliminary data.</text>
</comment>
<evidence type="ECO:0000256" key="5">
    <source>
        <dbReference type="ARBA" id="ARBA00022679"/>
    </source>
</evidence>
<evidence type="ECO:0000256" key="6">
    <source>
        <dbReference type="ARBA" id="ARBA00022777"/>
    </source>
</evidence>
<feature type="transmembrane region" description="Helical" evidence="9">
    <location>
        <begin position="157"/>
        <end position="181"/>
    </location>
</feature>
<dbReference type="InterPro" id="IPR003594">
    <property type="entry name" value="HATPase_dom"/>
</dbReference>
<sequence>MKKRLIAINAVIVIIGFTVAFAIAGMKIQAQYRMEFTNRLDTALAILQTRKEDILQNPKTVAENVGKELSQSGQQIRISIIDPSGKVVGDSAKEEIDQNHLTRPEIQAALHSGRGYDTRMSASVQQRYYYEAIYLPGDFYLRAALPTAELDAALKRLWMTALLSMLLGIAVVCALTGYLVYRVTEPLQKLSAAAKQISGGDYSCRVDGSFRDEVGELALSFNRMAESTENAVAQLKSQQKQLEGVLQGMNDGVIAASKDGTILFLNQSAGRLLKNPSISAGRKLEGSLLINRIAERMKAALRGDSFDKQNIETEDGKQYSIYTAVIPGQRDAAALAVITDETRIRKLERLRSEFVANVTHELKTPLTSIRGSIELLKSTNRDEKTRLYFYDVLDIEAERLQHLIDDMLVLSQIENAKEDPSARPCVVANAVEKCVSRLRPVAEKSGIAVQIQVDPSLIVSCSPTRLEQLIGNLIENAIKYNRPDGRVDIIGVRQRKTAVIRVKDTGIGIAPEHFGRLFERFYRVDASRSREIGGTGLGLSIVKHLAVLYGGEVGVESQAGKGSTFTVRLPLAQDGSEKSALKTI</sequence>
<dbReference type="InterPro" id="IPR003661">
    <property type="entry name" value="HisK_dim/P_dom"/>
</dbReference>
<dbReference type="Gene3D" id="6.10.340.10">
    <property type="match status" value="1"/>
</dbReference>
<dbReference type="InterPro" id="IPR004358">
    <property type="entry name" value="Sig_transdc_His_kin-like_C"/>
</dbReference>
<dbReference type="EC" id="2.7.13.3" evidence="3"/>
<feature type="domain" description="Histidine kinase" evidence="10">
    <location>
        <begin position="357"/>
        <end position="573"/>
    </location>
</feature>
<dbReference type="Pfam" id="PF00512">
    <property type="entry name" value="HisKA"/>
    <property type="match status" value="1"/>
</dbReference>
<dbReference type="GO" id="GO:0004721">
    <property type="term" value="F:phosphoprotein phosphatase activity"/>
    <property type="evidence" value="ECO:0007669"/>
    <property type="project" value="TreeGrafter"/>
</dbReference>
<gene>
    <name evidence="12" type="primary">rcsC_4</name>
    <name evidence="12" type="ORF">CAFE_22640</name>
</gene>
<dbReference type="CDD" id="cd00082">
    <property type="entry name" value="HisKA"/>
    <property type="match status" value="1"/>
</dbReference>
<dbReference type="FunFam" id="1.10.287.130:FF:000001">
    <property type="entry name" value="Two-component sensor histidine kinase"/>
    <property type="match status" value="1"/>
</dbReference>
<dbReference type="Pfam" id="PF02518">
    <property type="entry name" value="HATPase_c"/>
    <property type="match status" value="1"/>
</dbReference>
<dbReference type="CDD" id="cd06225">
    <property type="entry name" value="HAMP"/>
    <property type="match status" value="1"/>
</dbReference>
<reference evidence="12 13" key="1">
    <citation type="submission" date="2019-09" db="EMBL/GenBank/DDBJ databases">
        <title>Genome sequence of Clostridium sp. EA1.</title>
        <authorList>
            <person name="Poehlein A."/>
            <person name="Bengelsdorf F.R."/>
            <person name="Daniel R."/>
        </authorList>
    </citation>
    <scope>NUCLEOTIDE SEQUENCE [LARGE SCALE GENOMIC DNA]</scope>
    <source>
        <strain evidence="12 13">EA1</strain>
    </source>
</reference>
<dbReference type="GO" id="GO:0005886">
    <property type="term" value="C:plasma membrane"/>
    <property type="evidence" value="ECO:0007669"/>
    <property type="project" value="TreeGrafter"/>
</dbReference>
<keyword evidence="8 9" id="KW-0472">Membrane</keyword>
<dbReference type="PANTHER" id="PTHR45453:SF1">
    <property type="entry name" value="PHOSPHATE REGULON SENSOR PROTEIN PHOR"/>
    <property type="match status" value="1"/>
</dbReference>
<evidence type="ECO:0000256" key="3">
    <source>
        <dbReference type="ARBA" id="ARBA00012438"/>
    </source>
</evidence>
<dbReference type="PANTHER" id="PTHR45453">
    <property type="entry name" value="PHOSPHATE REGULON SENSOR PROTEIN PHOR"/>
    <property type="match status" value="1"/>
</dbReference>
<dbReference type="CDD" id="cd00075">
    <property type="entry name" value="HATPase"/>
    <property type="match status" value="1"/>
</dbReference>
<evidence type="ECO:0000259" key="11">
    <source>
        <dbReference type="PROSITE" id="PS50885"/>
    </source>
</evidence>
<evidence type="ECO:0000256" key="9">
    <source>
        <dbReference type="SAM" id="Phobius"/>
    </source>
</evidence>
<dbReference type="Gene3D" id="1.10.287.130">
    <property type="match status" value="1"/>
</dbReference>
<dbReference type="SMART" id="SM00304">
    <property type="entry name" value="HAMP"/>
    <property type="match status" value="1"/>
</dbReference>
<dbReference type="SUPFAM" id="SSF55785">
    <property type="entry name" value="PYP-like sensor domain (PAS domain)"/>
    <property type="match status" value="1"/>
</dbReference>
<organism evidence="12 13">
    <name type="scientific">Caproicibacter fermentans</name>
    <dbReference type="NCBI Taxonomy" id="2576756"/>
    <lineage>
        <taxon>Bacteria</taxon>
        <taxon>Bacillati</taxon>
        <taxon>Bacillota</taxon>
        <taxon>Clostridia</taxon>
        <taxon>Eubacteriales</taxon>
        <taxon>Acutalibacteraceae</taxon>
        <taxon>Caproicibacter</taxon>
    </lineage>
</organism>
<dbReference type="Gene3D" id="3.30.450.20">
    <property type="entry name" value="PAS domain"/>
    <property type="match status" value="1"/>
</dbReference>
<dbReference type="RefSeq" id="WP_066643864.1">
    <property type="nucleotide sequence ID" value="NZ_VWXL01000058.1"/>
</dbReference>
<evidence type="ECO:0000313" key="12">
    <source>
        <dbReference type="EMBL" id="MVB11545.1"/>
    </source>
</evidence>
<evidence type="ECO:0000256" key="4">
    <source>
        <dbReference type="ARBA" id="ARBA00022553"/>
    </source>
</evidence>
<dbReference type="InterPro" id="IPR050351">
    <property type="entry name" value="BphY/WalK/GraS-like"/>
</dbReference>
<dbReference type="InterPro" id="IPR035965">
    <property type="entry name" value="PAS-like_dom_sf"/>
</dbReference>
<dbReference type="EMBL" id="VWXL01000058">
    <property type="protein sequence ID" value="MVB11545.1"/>
    <property type="molecule type" value="Genomic_DNA"/>
</dbReference>
<dbReference type="FunFam" id="3.30.565.10:FF:000006">
    <property type="entry name" value="Sensor histidine kinase WalK"/>
    <property type="match status" value="1"/>
</dbReference>
<dbReference type="InterPro" id="IPR036890">
    <property type="entry name" value="HATPase_C_sf"/>
</dbReference>
<keyword evidence="4" id="KW-0597">Phosphoprotein</keyword>
<keyword evidence="7" id="KW-0902">Two-component regulatory system</keyword>
<evidence type="ECO:0000256" key="1">
    <source>
        <dbReference type="ARBA" id="ARBA00000085"/>
    </source>
</evidence>
<feature type="transmembrane region" description="Helical" evidence="9">
    <location>
        <begin position="6"/>
        <end position="26"/>
    </location>
</feature>
<evidence type="ECO:0000259" key="10">
    <source>
        <dbReference type="PROSITE" id="PS50109"/>
    </source>
</evidence>
<keyword evidence="9" id="KW-0812">Transmembrane</keyword>
<keyword evidence="9" id="KW-1133">Transmembrane helix</keyword>
<comment type="catalytic activity">
    <reaction evidence="1">
        <text>ATP + protein L-histidine = ADP + protein N-phospho-L-histidine.</text>
        <dbReference type="EC" id="2.7.13.3"/>
    </reaction>
</comment>
<name>A0A6N8I117_9FIRM</name>
<evidence type="ECO:0000313" key="13">
    <source>
        <dbReference type="Proteomes" id="UP000469440"/>
    </source>
</evidence>
<evidence type="ECO:0000256" key="2">
    <source>
        <dbReference type="ARBA" id="ARBA00004370"/>
    </source>
</evidence>
<keyword evidence="5 12" id="KW-0808">Transferase</keyword>
<dbReference type="SUPFAM" id="SSF55874">
    <property type="entry name" value="ATPase domain of HSP90 chaperone/DNA topoisomerase II/histidine kinase"/>
    <property type="match status" value="1"/>
</dbReference>
<dbReference type="SUPFAM" id="SSF47384">
    <property type="entry name" value="Homodimeric domain of signal transducing histidine kinase"/>
    <property type="match status" value="1"/>
</dbReference>
<evidence type="ECO:0000256" key="7">
    <source>
        <dbReference type="ARBA" id="ARBA00023012"/>
    </source>
</evidence>
<protein>
    <recommendedName>
        <fullName evidence="3">histidine kinase</fullName>
        <ecNumber evidence="3">2.7.13.3</ecNumber>
    </recommendedName>
</protein>
<dbReference type="Proteomes" id="UP000469440">
    <property type="component" value="Unassembled WGS sequence"/>
</dbReference>
<dbReference type="PROSITE" id="PS50885">
    <property type="entry name" value="HAMP"/>
    <property type="match status" value="1"/>
</dbReference>
<keyword evidence="13" id="KW-1185">Reference proteome</keyword>
<dbReference type="SUPFAM" id="SSF158472">
    <property type="entry name" value="HAMP domain-like"/>
    <property type="match status" value="1"/>
</dbReference>
<dbReference type="Pfam" id="PF00672">
    <property type="entry name" value="HAMP"/>
    <property type="match status" value="1"/>
</dbReference>
<evidence type="ECO:0000256" key="8">
    <source>
        <dbReference type="ARBA" id="ARBA00023136"/>
    </source>
</evidence>
<dbReference type="PROSITE" id="PS50109">
    <property type="entry name" value="HIS_KIN"/>
    <property type="match status" value="1"/>
</dbReference>
<dbReference type="InterPro" id="IPR003660">
    <property type="entry name" value="HAMP_dom"/>
</dbReference>
<dbReference type="PRINTS" id="PR00344">
    <property type="entry name" value="BCTRLSENSOR"/>
</dbReference>
<accession>A0A6N8I117</accession>
<comment type="subcellular location">
    <subcellularLocation>
        <location evidence="2">Membrane</location>
    </subcellularLocation>
</comment>
<dbReference type="AlphaFoldDB" id="A0A6N8I117"/>
<dbReference type="InterPro" id="IPR036097">
    <property type="entry name" value="HisK_dim/P_sf"/>
</dbReference>
<proteinExistence type="predicted"/>
<dbReference type="SMART" id="SM00388">
    <property type="entry name" value="HisKA"/>
    <property type="match status" value="1"/>
</dbReference>
<dbReference type="SMART" id="SM00387">
    <property type="entry name" value="HATPase_c"/>
    <property type="match status" value="1"/>
</dbReference>
<dbReference type="InterPro" id="IPR005467">
    <property type="entry name" value="His_kinase_dom"/>
</dbReference>
<keyword evidence="6 12" id="KW-0418">Kinase</keyword>
<feature type="domain" description="HAMP" evidence="11">
    <location>
        <begin position="181"/>
        <end position="233"/>
    </location>
</feature>
<dbReference type="GO" id="GO:0000155">
    <property type="term" value="F:phosphorelay sensor kinase activity"/>
    <property type="evidence" value="ECO:0007669"/>
    <property type="project" value="InterPro"/>
</dbReference>